<sequence>MSSASKPAAQGETDGPLRVQVHDAVAVVSFNRPEKRNAINDALLEDLRAFFNSPPKGVKAVVLQGLGGHFSAGLDLSEQSQREPQEVLYHSRGWHTVMEQIQFGGLPVVSVLTGAVMGGGLEIAAATHVRVAEPSAVFQLPEGKRGIFVGGGATVRVGRILGADRMTEMMLTGRRYGAEESLNLGLSHYLVGEGEGLARALQLAGEIASNAPLVNYLIVHAISRIDDMSRADGLFTESLSAALSQSGTDAQEGLKAFLEKRKPSFR</sequence>
<dbReference type="KEGG" id="meso:BSQ44_21420"/>
<dbReference type="OrthoDB" id="5730382at2"/>
<dbReference type="Pfam" id="PF00378">
    <property type="entry name" value="ECH_1"/>
    <property type="match status" value="1"/>
</dbReference>
<dbReference type="GO" id="GO:0016829">
    <property type="term" value="F:lyase activity"/>
    <property type="evidence" value="ECO:0007669"/>
    <property type="project" value="UniProtKB-KW"/>
</dbReference>
<gene>
    <name evidence="3" type="ORF">BSQ44_21420</name>
</gene>
<dbReference type="Gene3D" id="1.10.12.10">
    <property type="entry name" value="Lyase 2-enoyl-coa Hydratase, Chain A, domain 2"/>
    <property type="match status" value="1"/>
</dbReference>
<dbReference type="PANTHER" id="PTHR11941:SF54">
    <property type="entry name" value="ENOYL-COA HYDRATASE, MITOCHONDRIAL"/>
    <property type="match status" value="1"/>
</dbReference>
<dbReference type="PANTHER" id="PTHR11941">
    <property type="entry name" value="ENOYL-COA HYDRATASE-RELATED"/>
    <property type="match status" value="1"/>
</dbReference>
<dbReference type="CDD" id="cd06558">
    <property type="entry name" value="crotonase-like"/>
    <property type="match status" value="1"/>
</dbReference>
<evidence type="ECO:0000256" key="2">
    <source>
        <dbReference type="ARBA" id="ARBA00023239"/>
    </source>
</evidence>
<name>A0A1L3SWD4_9HYPH</name>
<dbReference type="STRING" id="1670800.BSQ44_21420"/>
<dbReference type="AlphaFoldDB" id="A0A1L3SWD4"/>
<dbReference type="GO" id="GO:0006635">
    <property type="term" value="P:fatty acid beta-oxidation"/>
    <property type="evidence" value="ECO:0007669"/>
    <property type="project" value="TreeGrafter"/>
</dbReference>
<organism evidence="3 4">
    <name type="scientific">Aquibium oceanicum</name>
    <dbReference type="NCBI Taxonomy" id="1670800"/>
    <lineage>
        <taxon>Bacteria</taxon>
        <taxon>Pseudomonadati</taxon>
        <taxon>Pseudomonadota</taxon>
        <taxon>Alphaproteobacteria</taxon>
        <taxon>Hyphomicrobiales</taxon>
        <taxon>Phyllobacteriaceae</taxon>
        <taxon>Aquibium</taxon>
    </lineage>
</organism>
<keyword evidence="2" id="KW-0456">Lyase</keyword>
<dbReference type="InterPro" id="IPR001753">
    <property type="entry name" value="Enoyl-CoA_hydra/iso"/>
</dbReference>
<dbReference type="EMBL" id="CP018171">
    <property type="protein sequence ID" value="APH73654.1"/>
    <property type="molecule type" value="Genomic_DNA"/>
</dbReference>
<accession>A0A1L3SWD4</accession>
<dbReference type="RefSeq" id="WP_072607121.1">
    <property type="nucleotide sequence ID" value="NZ_CP018171.1"/>
</dbReference>
<dbReference type="Proteomes" id="UP000182840">
    <property type="component" value="Chromosome"/>
</dbReference>
<dbReference type="InterPro" id="IPR014748">
    <property type="entry name" value="Enoyl-CoA_hydra_C"/>
</dbReference>
<dbReference type="Gene3D" id="3.90.226.10">
    <property type="entry name" value="2-enoyl-CoA Hydratase, Chain A, domain 1"/>
    <property type="match status" value="1"/>
</dbReference>
<dbReference type="SUPFAM" id="SSF52096">
    <property type="entry name" value="ClpP/crotonase"/>
    <property type="match status" value="1"/>
</dbReference>
<evidence type="ECO:0000256" key="1">
    <source>
        <dbReference type="ARBA" id="ARBA00005254"/>
    </source>
</evidence>
<comment type="similarity">
    <text evidence="1">Belongs to the enoyl-CoA hydratase/isomerase family.</text>
</comment>
<reference evidence="4" key="1">
    <citation type="submission" date="2016-11" db="EMBL/GenBank/DDBJ databases">
        <title>Mesorhizobium oceanicum sp. nov., isolated from deep seawater in South China Sea.</title>
        <authorList>
            <person name="Fu G.-Y."/>
        </authorList>
    </citation>
    <scope>NUCLEOTIDE SEQUENCE [LARGE SCALE GENOMIC DNA]</scope>
    <source>
        <strain evidence="4">B7</strain>
    </source>
</reference>
<protein>
    <submittedName>
        <fullName evidence="3">Enoyl-CoA hydratase</fullName>
    </submittedName>
</protein>
<proteinExistence type="inferred from homology"/>
<evidence type="ECO:0000313" key="3">
    <source>
        <dbReference type="EMBL" id="APH73654.1"/>
    </source>
</evidence>
<evidence type="ECO:0000313" key="4">
    <source>
        <dbReference type="Proteomes" id="UP000182840"/>
    </source>
</evidence>
<dbReference type="NCBIfam" id="NF006013">
    <property type="entry name" value="PRK08150.1"/>
    <property type="match status" value="1"/>
</dbReference>
<keyword evidence="4" id="KW-1185">Reference proteome</keyword>
<dbReference type="InterPro" id="IPR029045">
    <property type="entry name" value="ClpP/crotonase-like_dom_sf"/>
</dbReference>